<dbReference type="Proteomes" id="UP000479190">
    <property type="component" value="Unassembled WGS sequence"/>
</dbReference>
<keyword evidence="2" id="KW-1185">Reference proteome</keyword>
<name>A0A6H5J8X1_9HYME</name>
<sequence>MYLSRVQSAIDEALDEDPIVMRSLRFRHNCDLILADRVPRLLERPCWPLLDPIDSRVIMVSCSIARRSSASSCATWFDGPLGPPGRLACCHNRRVDLMSLVSHCHKILERLILMTRSRRLVCGGKRSSHLLRSTSSLTLAGAANVRPYVS</sequence>
<gene>
    <name evidence="1" type="ORF">TBRA_LOCUS16608</name>
</gene>
<dbReference type="EMBL" id="CADCXV010001522">
    <property type="protein sequence ID" value="CAB0045055.1"/>
    <property type="molecule type" value="Genomic_DNA"/>
</dbReference>
<protein>
    <submittedName>
        <fullName evidence="1">Uncharacterized protein</fullName>
    </submittedName>
</protein>
<proteinExistence type="predicted"/>
<organism evidence="1 2">
    <name type="scientific">Trichogramma brassicae</name>
    <dbReference type="NCBI Taxonomy" id="86971"/>
    <lineage>
        <taxon>Eukaryota</taxon>
        <taxon>Metazoa</taxon>
        <taxon>Ecdysozoa</taxon>
        <taxon>Arthropoda</taxon>
        <taxon>Hexapoda</taxon>
        <taxon>Insecta</taxon>
        <taxon>Pterygota</taxon>
        <taxon>Neoptera</taxon>
        <taxon>Endopterygota</taxon>
        <taxon>Hymenoptera</taxon>
        <taxon>Apocrita</taxon>
        <taxon>Proctotrupomorpha</taxon>
        <taxon>Chalcidoidea</taxon>
        <taxon>Trichogrammatidae</taxon>
        <taxon>Trichogramma</taxon>
    </lineage>
</organism>
<accession>A0A6H5J8X1</accession>
<evidence type="ECO:0000313" key="1">
    <source>
        <dbReference type="EMBL" id="CAB0045055.1"/>
    </source>
</evidence>
<dbReference type="AlphaFoldDB" id="A0A6H5J8X1"/>
<evidence type="ECO:0000313" key="2">
    <source>
        <dbReference type="Proteomes" id="UP000479190"/>
    </source>
</evidence>
<reference evidence="1 2" key="1">
    <citation type="submission" date="2020-02" db="EMBL/GenBank/DDBJ databases">
        <authorList>
            <person name="Ferguson B K."/>
        </authorList>
    </citation>
    <scope>NUCLEOTIDE SEQUENCE [LARGE SCALE GENOMIC DNA]</scope>
</reference>